<evidence type="ECO:0000313" key="2">
    <source>
        <dbReference type="EMBL" id="OGM40443.1"/>
    </source>
</evidence>
<feature type="region of interest" description="Disordered" evidence="1">
    <location>
        <begin position="206"/>
        <end position="281"/>
    </location>
</feature>
<dbReference type="STRING" id="109264.A0A1F7ZLW0"/>
<name>A0A1F7ZLW0_9EURO</name>
<dbReference type="AlphaFoldDB" id="A0A1F7ZLW0"/>
<feature type="compositionally biased region" description="Polar residues" evidence="1">
    <location>
        <begin position="272"/>
        <end position="281"/>
    </location>
</feature>
<dbReference type="EMBL" id="LYCR01000144">
    <property type="protein sequence ID" value="OGM40443.1"/>
    <property type="molecule type" value="Genomic_DNA"/>
</dbReference>
<comment type="caution">
    <text evidence="2">The sequence shown here is derived from an EMBL/GenBank/DDBJ whole genome shotgun (WGS) entry which is preliminary data.</text>
</comment>
<gene>
    <name evidence="2" type="ORF">ABOM_011576</name>
</gene>
<keyword evidence="3" id="KW-1185">Reference proteome</keyword>
<dbReference type="GeneID" id="34454966"/>
<feature type="compositionally biased region" description="Low complexity" evidence="1">
    <location>
        <begin position="213"/>
        <end position="244"/>
    </location>
</feature>
<protein>
    <recommendedName>
        <fullName evidence="4">F-box domain protein</fullName>
    </recommendedName>
</protein>
<reference evidence="2 3" key="1">
    <citation type="journal article" date="2016" name="Genome Biol. Evol.">
        <title>Draft genome sequence of an aflatoxigenic Aspergillus species, A. bombycis.</title>
        <authorList>
            <person name="Moore G.G."/>
            <person name="Mack B.M."/>
            <person name="Beltz S.B."/>
            <person name="Gilbert M.K."/>
        </authorList>
    </citation>
    <scope>NUCLEOTIDE SEQUENCE [LARGE SCALE GENOMIC DNA]</scope>
    <source>
        <strain evidence="3">NRRL 26010</strain>
    </source>
</reference>
<dbReference type="OrthoDB" id="3912356at2759"/>
<evidence type="ECO:0008006" key="4">
    <source>
        <dbReference type="Google" id="ProtNLM"/>
    </source>
</evidence>
<dbReference type="Proteomes" id="UP000179179">
    <property type="component" value="Unassembled WGS sequence"/>
</dbReference>
<proteinExistence type="predicted"/>
<evidence type="ECO:0000313" key="3">
    <source>
        <dbReference type="Proteomes" id="UP000179179"/>
    </source>
</evidence>
<organism evidence="2 3">
    <name type="scientific">Aspergillus bombycis</name>
    <dbReference type="NCBI Taxonomy" id="109264"/>
    <lineage>
        <taxon>Eukaryota</taxon>
        <taxon>Fungi</taxon>
        <taxon>Dikarya</taxon>
        <taxon>Ascomycota</taxon>
        <taxon>Pezizomycotina</taxon>
        <taxon>Eurotiomycetes</taxon>
        <taxon>Eurotiomycetidae</taxon>
        <taxon>Eurotiales</taxon>
        <taxon>Aspergillaceae</taxon>
        <taxon>Aspergillus</taxon>
    </lineage>
</organism>
<feature type="region of interest" description="Disordered" evidence="1">
    <location>
        <begin position="24"/>
        <end position="52"/>
    </location>
</feature>
<accession>A0A1F7ZLW0</accession>
<dbReference type="RefSeq" id="XP_022384160.1">
    <property type="nucleotide sequence ID" value="XM_022538704.1"/>
</dbReference>
<sequence>MSAESPGEKRGGFRAFLAGALRPKKSRQVLRKASTPNLREALPSKDDVPEMPSLAPLEAHRLKYQEVNLQKDTQLGEIRDHTAMLHSIGVGDIDPSDPNAQLHEFDNRPPGEPVIASLTSDLWAKVTEYLNPAERASLAFSSRTLYTRLGREPWITINVPENHDYKADFLISQDRLLPHHLLCFPCGKYHRRTQEGHEKLEPADVVNPLFDCPTPATTPAQHPATASPTVESSTSPSTSSSCAHTDSDRVTVSHPTPYAVAGAGTAGPIRPDTTSTKAGCSCGSVSEQRMLLYSRDDYWPYFSVCAHWRDGELMHVCKCALGHIPVPRTTGGLQGVEHRAKDMYHGRTHNPTPSPRSAASVGPFVAAPSVPPSILLR</sequence>
<evidence type="ECO:0000256" key="1">
    <source>
        <dbReference type="SAM" id="MobiDB-lite"/>
    </source>
</evidence>
<feature type="region of interest" description="Disordered" evidence="1">
    <location>
        <begin position="344"/>
        <end position="364"/>
    </location>
</feature>